<dbReference type="AlphaFoldDB" id="U6B5M4"/>
<dbReference type="PANTHER" id="PTHR22683:SF41">
    <property type="entry name" value="DNA TRANSLOCASE FTSK"/>
    <property type="match status" value="1"/>
</dbReference>
<proteinExistence type="inferred from homology"/>
<dbReference type="eggNOG" id="COG1674">
    <property type="taxonomic scope" value="Bacteria"/>
</dbReference>
<dbReference type="SUPFAM" id="SSF52540">
    <property type="entry name" value="P-loop containing nucleoside triphosphate hydrolases"/>
    <property type="match status" value="1"/>
</dbReference>
<sequence length="756" mass="85901">MKFSKIESYWQNTVKKKVNIKRSLPPWHEAFLISPNVRFTRTPENEINRYHKGYLSQKSENIESDFRKDKAKKLTEERLRSSCSLVNLKNKLMMDKNNAVSQQEREKTSCKLKIVNNDNYGYELKTKKQEFQSYLKDEDVEEGKKYSEHSSHQTNHNLTNFMWISDSAFFEELNPSFLVNDQGNIISKQFRLSENKNFISKILNKTPECSQIEGSKTVCNTNSNTMDKKQRIDDKHSICQKSFSSEIINNNYTHEMSKKIKQTEVNYEHPCISLLQEKPNLNFQNINHEYIEKSAGILENILEDFGIRGEIVNANPGPLVTLYEFEPAPGTKSSRVIGLADDIARSMSSLSARVAVIPKRNAIGIELPNDDREIVYFRQLIESKSFSNSKADLPLCLGKTIGGEPVIADLAKMPHILVAGTTGSGKSVAINTMIMSLLYRLRPDECRMIMVDPKMLELSIYDGIPHLLTPVVTDPKKAVMALKWAVREMEERYKKMSRLSVRNIKSYNEHITIMRPEKKGNIDDNQYKYKEIKNNDMSPMPYIVIVVDEMADLMMVAGKEIEGAIQRLAQMARAAGIHLIMATQRPSVDVITGTIKANFPIRISFQVTSKIDSRTILGEHGAEQLLGQGDMLYMSGGGRIQRVHGPLVSDIEVGKVVQHLKTQGNPQYLNTVTADNNQDIYNTKNNSNNIKDGCDLYKKAIALVMTNKRCSTSFIQRRLQIGYNKAALLVERMEEDGLVSSADHVGKRNVFSDNNT</sequence>
<evidence type="ECO:0000256" key="5">
    <source>
        <dbReference type="ARBA" id="ARBA00025923"/>
    </source>
</evidence>
<protein>
    <submittedName>
        <fullName evidence="8">DNA segregation ATPase FtsK/SpoIIIE</fullName>
    </submittedName>
</protein>
<dbReference type="PATRIC" id="fig|1261131.3.peg.987"/>
<dbReference type="Gene3D" id="3.40.50.300">
    <property type="entry name" value="P-loop containing nucleotide triphosphate hydrolases"/>
    <property type="match status" value="1"/>
</dbReference>
<dbReference type="HOGENOM" id="CLU_001981_1_3_5"/>
<dbReference type="Pfam" id="PF17854">
    <property type="entry name" value="FtsK_alpha"/>
    <property type="match status" value="1"/>
</dbReference>
<evidence type="ECO:0000313" key="9">
    <source>
        <dbReference type="Proteomes" id="UP000017862"/>
    </source>
</evidence>
<feature type="binding site" evidence="6">
    <location>
        <begin position="420"/>
        <end position="427"/>
    </location>
    <ligand>
        <name>ATP</name>
        <dbReference type="ChEBI" id="CHEBI:30616"/>
    </ligand>
</feature>
<dbReference type="KEGG" id="lar:lam_1030"/>
<dbReference type="InterPro" id="IPR036390">
    <property type="entry name" value="WH_DNA-bd_sf"/>
</dbReference>
<dbReference type="SUPFAM" id="SSF46785">
    <property type="entry name" value="Winged helix' DNA-binding domain"/>
    <property type="match status" value="1"/>
</dbReference>
<dbReference type="Gene3D" id="3.30.980.40">
    <property type="match status" value="1"/>
</dbReference>
<keyword evidence="4" id="KW-0238">DNA-binding</keyword>
<comment type="subunit">
    <text evidence="5">Homohexamer. Forms a ring that surrounds DNA.</text>
</comment>
<dbReference type="InterPro" id="IPR050206">
    <property type="entry name" value="FtsK/SpoIIIE/SftA"/>
</dbReference>
<dbReference type="STRING" id="1261131.lam_1030"/>
<dbReference type="PROSITE" id="PS50901">
    <property type="entry name" value="FTSK"/>
    <property type="match status" value="1"/>
</dbReference>
<dbReference type="Gene3D" id="1.10.10.10">
    <property type="entry name" value="Winged helix-like DNA-binding domain superfamily/Winged helix DNA-binding domain"/>
    <property type="match status" value="1"/>
</dbReference>
<dbReference type="InterPro" id="IPR041027">
    <property type="entry name" value="FtsK_alpha"/>
</dbReference>
<evidence type="ECO:0000256" key="6">
    <source>
        <dbReference type="PROSITE-ProRule" id="PRU00289"/>
    </source>
</evidence>
<feature type="domain" description="FtsK" evidence="7">
    <location>
        <begin position="403"/>
        <end position="614"/>
    </location>
</feature>
<dbReference type="Pfam" id="PF09397">
    <property type="entry name" value="FtsK_gamma"/>
    <property type="match status" value="1"/>
</dbReference>
<evidence type="ECO:0000256" key="2">
    <source>
        <dbReference type="ARBA" id="ARBA00022741"/>
    </source>
</evidence>
<evidence type="ECO:0000256" key="1">
    <source>
        <dbReference type="ARBA" id="ARBA00006474"/>
    </source>
</evidence>
<evidence type="ECO:0000256" key="3">
    <source>
        <dbReference type="ARBA" id="ARBA00022840"/>
    </source>
</evidence>
<dbReference type="InterPro" id="IPR036388">
    <property type="entry name" value="WH-like_DNA-bd_sf"/>
</dbReference>
<keyword evidence="9" id="KW-1185">Reference proteome</keyword>
<dbReference type="CDD" id="cd01127">
    <property type="entry name" value="TrwB_TraG_TraD_VirD4"/>
    <property type="match status" value="1"/>
</dbReference>
<dbReference type="InterPro" id="IPR018541">
    <property type="entry name" value="Ftsk_gamma"/>
</dbReference>
<dbReference type="SMART" id="SM00843">
    <property type="entry name" value="Ftsk_gamma"/>
    <property type="match status" value="1"/>
</dbReference>
<dbReference type="RefSeq" id="WP_023466415.1">
    <property type="nucleotide sequence ID" value="NC_022793.1"/>
</dbReference>
<gene>
    <name evidence="8" type="primary">ftsK</name>
    <name evidence="8" type="ORF">lam_1030</name>
</gene>
<dbReference type="GO" id="GO:0005524">
    <property type="term" value="F:ATP binding"/>
    <property type="evidence" value="ECO:0007669"/>
    <property type="project" value="UniProtKB-UniRule"/>
</dbReference>
<dbReference type="EMBL" id="CP006604">
    <property type="protein sequence ID" value="AHA28355.1"/>
    <property type="molecule type" value="Genomic_DNA"/>
</dbReference>
<accession>U6B5M4</accession>
<keyword evidence="3 6" id="KW-0067">ATP-binding</keyword>
<dbReference type="Proteomes" id="UP000017862">
    <property type="component" value="Chromosome"/>
</dbReference>
<evidence type="ECO:0000259" key="7">
    <source>
        <dbReference type="PROSITE" id="PS50901"/>
    </source>
</evidence>
<reference evidence="8 9" key="1">
    <citation type="journal article" date="2014" name="Mol. Plant Microbe Interact.">
        <title>The complete genome sequence of Candidatus Liberibacter americanus, associated with citrus Huanglongbing.</title>
        <authorList>
            <person name="Wulff N.A."/>
            <person name="Zhang S."/>
            <person name="Setubal J.C."/>
            <person name="Almeida N.F."/>
            <person name="Martins E.C."/>
            <person name="Harakava R."/>
            <person name="Kumar D."/>
            <person name="Rangel L.T."/>
            <person name="Foissac X."/>
            <person name="Bove J."/>
            <person name="Gabriel D.W."/>
        </authorList>
    </citation>
    <scope>NUCLEOTIDE SEQUENCE [LARGE SCALE GENOMIC DNA]</scope>
    <source>
        <strain evidence="8 9">Sao Paulo</strain>
    </source>
</reference>
<dbReference type="GO" id="GO:0003677">
    <property type="term" value="F:DNA binding"/>
    <property type="evidence" value="ECO:0007669"/>
    <property type="project" value="UniProtKB-KW"/>
</dbReference>
<evidence type="ECO:0000256" key="4">
    <source>
        <dbReference type="ARBA" id="ARBA00023125"/>
    </source>
</evidence>
<keyword evidence="2 6" id="KW-0547">Nucleotide-binding</keyword>
<comment type="similarity">
    <text evidence="1">Belongs to the FtsK/SpoIIIE/SftA family.</text>
</comment>
<name>U6B5M4_9HYPH</name>
<evidence type="ECO:0000313" key="8">
    <source>
        <dbReference type="EMBL" id="AHA28355.1"/>
    </source>
</evidence>
<dbReference type="Pfam" id="PF01580">
    <property type="entry name" value="FtsK_SpoIIIE"/>
    <property type="match status" value="1"/>
</dbReference>
<dbReference type="InterPro" id="IPR002543">
    <property type="entry name" value="FtsK_dom"/>
</dbReference>
<organism evidence="8 9">
    <name type="scientific">Candidatus Liberibacter americanus str. Sao Paulo</name>
    <dbReference type="NCBI Taxonomy" id="1261131"/>
    <lineage>
        <taxon>Bacteria</taxon>
        <taxon>Pseudomonadati</taxon>
        <taxon>Pseudomonadota</taxon>
        <taxon>Alphaproteobacteria</taxon>
        <taxon>Hyphomicrobiales</taxon>
        <taxon>Rhizobiaceae</taxon>
        <taxon>Liberibacter</taxon>
    </lineage>
</organism>
<dbReference type="PANTHER" id="PTHR22683">
    <property type="entry name" value="SPORULATION PROTEIN RELATED"/>
    <property type="match status" value="1"/>
</dbReference>
<dbReference type="InterPro" id="IPR027417">
    <property type="entry name" value="P-loop_NTPase"/>
</dbReference>